<dbReference type="InterPro" id="IPR025948">
    <property type="entry name" value="HTH-like_dom"/>
</dbReference>
<sequence>MLLHPATIVFQIASQGVLQLTYKPIPAGVRDWDPLSRKARAGTLTIFDYFDRLQRNSGIHAPMWLGNQAKAERVAEHLGRIRAKVADDMIDMGAPELGGYRRATLELRARGHAANHKRVARMMREYKYTAIIGAGSSRWPALKLTSPSFLITIRTSFQRSQIVSGRRYHLHPNSNRLYLPGRCFGCLRPQGNRQRFI</sequence>
<keyword evidence="3" id="KW-1185">Reference proteome</keyword>
<proteinExistence type="predicted"/>
<dbReference type="RefSeq" id="WP_310011647.1">
    <property type="nucleotide sequence ID" value="NZ_JAVDSJ010000005.1"/>
</dbReference>
<accession>A0ABU1PJR5</accession>
<reference evidence="2 3" key="1">
    <citation type="submission" date="2023-07" db="EMBL/GenBank/DDBJ databases">
        <title>Sorghum-associated microbial communities from plants grown in Nebraska, USA.</title>
        <authorList>
            <person name="Schachtman D."/>
        </authorList>
    </citation>
    <scope>NUCLEOTIDE SEQUENCE [LARGE SCALE GENOMIC DNA]</scope>
    <source>
        <strain evidence="2 3">596</strain>
    </source>
</reference>
<protein>
    <recommendedName>
        <fullName evidence="1">HTH-like domain-containing protein</fullName>
    </recommendedName>
</protein>
<evidence type="ECO:0000259" key="1">
    <source>
        <dbReference type="Pfam" id="PF13276"/>
    </source>
</evidence>
<dbReference type="EMBL" id="JAVDSJ010000005">
    <property type="protein sequence ID" value="MDR6585707.1"/>
    <property type="molecule type" value="Genomic_DNA"/>
</dbReference>
<dbReference type="Proteomes" id="UP001260715">
    <property type="component" value="Unassembled WGS sequence"/>
</dbReference>
<organism evidence="2 3">
    <name type="scientific">Herbaspirillum frisingense</name>
    <dbReference type="NCBI Taxonomy" id="92645"/>
    <lineage>
        <taxon>Bacteria</taxon>
        <taxon>Pseudomonadati</taxon>
        <taxon>Pseudomonadota</taxon>
        <taxon>Betaproteobacteria</taxon>
        <taxon>Burkholderiales</taxon>
        <taxon>Oxalobacteraceae</taxon>
        <taxon>Herbaspirillum</taxon>
    </lineage>
</organism>
<evidence type="ECO:0000313" key="3">
    <source>
        <dbReference type="Proteomes" id="UP001260715"/>
    </source>
</evidence>
<dbReference type="Pfam" id="PF13276">
    <property type="entry name" value="HTH_21"/>
    <property type="match status" value="1"/>
</dbReference>
<name>A0ABU1PJR5_9BURK</name>
<comment type="caution">
    <text evidence="2">The sequence shown here is derived from an EMBL/GenBank/DDBJ whole genome shotgun (WGS) entry which is preliminary data.</text>
</comment>
<feature type="domain" description="HTH-like" evidence="1">
    <location>
        <begin position="99"/>
        <end position="131"/>
    </location>
</feature>
<gene>
    <name evidence="2" type="ORF">J2W50_003925</name>
</gene>
<evidence type="ECO:0000313" key="2">
    <source>
        <dbReference type="EMBL" id="MDR6585707.1"/>
    </source>
</evidence>